<dbReference type="EMBL" id="JAGGKQ010000002">
    <property type="protein sequence ID" value="MBP1921286.1"/>
    <property type="molecule type" value="Genomic_DNA"/>
</dbReference>
<keyword evidence="5" id="KW-1185">Reference proteome</keyword>
<accession>A0A8T4GB08</accession>
<organism evidence="4 5">
    <name type="scientific">Halorubrum alkaliphilum</name>
    <dbReference type="NCBI Taxonomy" id="261290"/>
    <lineage>
        <taxon>Archaea</taxon>
        <taxon>Methanobacteriati</taxon>
        <taxon>Methanobacteriota</taxon>
        <taxon>Stenosarchaea group</taxon>
        <taxon>Halobacteria</taxon>
        <taxon>Halobacteriales</taxon>
        <taxon>Haloferacaceae</taxon>
        <taxon>Halorubrum</taxon>
    </lineage>
</organism>
<evidence type="ECO:0000313" key="4">
    <source>
        <dbReference type="EMBL" id="MBP1921286.1"/>
    </source>
</evidence>
<feature type="transmembrane region" description="Helical" evidence="2">
    <location>
        <begin position="131"/>
        <end position="153"/>
    </location>
</feature>
<comment type="caution">
    <text evidence="4">The sequence shown here is derived from an EMBL/GenBank/DDBJ whole genome shotgun (WGS) entry which is preliminary data.</text>
</comment>
<proteinExistence type="predicted"/>
<keyword evidence="2" id="KW-1133">Transmembrane helix</keyword>
<dbReference type="RefSeq" id="WP_209482674.1">
    <property type="nucleotide sequence ID" value="NZ_JAGGKQ010000002.1"/>
</dbReference>
<reference evidence="4" key="1">
    <citation type="submission" date="2021-03" db="EMBL/GenBank/DDBJ databases">
        <title>Genomic Encyclopedia of Type Strains, Phase IV (KMG-IV): sequencing the most valuable type-strain genomes for metagenomic binning, comparative biology and taxonomic classification.</title>
        <authorList>
            <person name="Goeker M."/>
        </authorList>
    </citation>
    <scope>NUCLEOTIDE SEQUENCE</scope>
    <source>
        <strain evidence="4">DSM 23564</strain>
    </source>
</reference>
<feature type="domain" description="DUF7979" evidence="3">
    <location>
        <begin position="35"/>
        <end position="115"/>
    </location>
</feature>
<keyword evidence="2" id="KW-0472">Membrane</keyword>
<dbReference type="OrthoDB" id="330023at2157"/>
<keyword evidence="2" id="KW-0812">Transmembrane</keyword>
<sequence length="167" mass="17813">MRRPLLVVTLVVLGGLLMANPLYLPIALDEPTTGYSHAVQPIESDLVAADADVVDRADLDPETREAFDRARDSPEGGFTVEDPDERVGSLPYPAEPTTGDGILVVADGNDRYEFWTRTVEQEPGSTVVQRLLVQPVGFLVGFLSLVAAVAVAIRGRNGDAPADADGD</sequence>
<dbReference type="AlphaFoldDB" id="A0A8T4GB08"/>
<evidence type="ECO:0000313" key="5">
    <source>
        <dbReference type="Proteomes" id="UP000823588"/>
    </source>
</evidence>
<dbReference type="Proteomes" id="UP000823588">
    <property type="component" value="Unassembled WGS sequence"/>
</dbReference>
<gene>
    <name evidence="4" type="ORF">J2751_000275</name>
</gene>
<dbReference type="Pfam" id="PF25934">
    <property type="entry name" value="DUF7979"/>
    <property type="match status" value="1"/>
</dbReference>
<evidence type="ECO:0000259" key="3">
    <source>
        <dbReference type="Pfam" id="PF25934"/>
    </source>
</evidence>
<name>A0A8T4GB08_9EURY</name>
<feature type="region of interest" description="Disordered" evidence="1">
    <location>
        <begin position="67"/>
        <end position="93"/>
    </location>
</feature>
<dbReference type="InterPro" id="IPR058285">
    <property type="entry name" value="DUF7979"/>
</dbReference>
<evidence type="ECO:0000256" key="2">
    <source>
        <dbReference type="SAM" id="Phobius"/>
    </source>
</evidence>
<evidence type="ECO:0000256" key="1">
    <source>
        <dbReference type="SAM" id="MobiDB-lite"/>
    </source>
</evidence>
<protein>
    <recommendedName>
        <fullName evidence="3">DUF7979 domain-containing protein</fullName>
    </recommendedName>
</protein>